<dbReference type="SUPFAM" id="SSF46689">
    <property type="entry name" value="Homeodomain-like"/>
    <property type="match status" value="1"/>
</dbReference>
<protein>
    <submittedName>
        <fullName evidence="9">Homeobox domain-containing protein</fullName>
    </submittedName>
</protein>
<feature type="DNA-binding region" description="Homeobox" evidence="5">
    <location>
        <begin position="167"/>
        <end position="226"/>
    </location>
</feature>
<comment type="subcellular location">
    <subcellularLocation>
        <location evidence="1 5 6">Nucleus</location>
    </subcellularLocation>
</comment>
<keyword evidence="2 5" id="KW-0238">DNA-binding</keyword>
<evidence type="ECO:0000256" key="4">
    <source>
        <dbReference type="ARBA" id="ARBA00023242"/>
    </source>
</evidence>
<dbReference type="InterPro" id="IPR009057">
    <property type="entry name" value="Homeodomain-like_sf"/>
</dbReference>
<evidence type="ECO:0000256" key="1">
    <source>
        <dbReference type="ARBA" id="ARBA00004123"/>
    </source>
</evidence>
<dbReference type="Gene3D" id="1.10.10.60">
    <property type="entry name" value="Homeodomain-like"/>
    <property type="match status" value="1"/>
</dbReference>
<dbReference type="AlphaFoldDB" id="A0A914QHQ4"/>
<dbReference type="SMART" id="SM00389">
    <property type="entry name" value="HOX"/>
    <property type="match status" value="1"/>
</dbReference>
<dbReference type="PANTHER" id="PTHR24329:SF543">
    <property type="entry name" value="FI01017P-RELATED"/>
    <property type="match status" value="1"/>
</dbReference>
<dbReference type="PROSITE" id="PS50071">
    <property type="entry name" value="HOMEOBOX_2"/>
    <property type="match status" value="1"/>
</dbReference>
<dbReference type="CDD" id="cd00086">
    <property type="entry name" value="homeodomain"/>
    <property type="match status" value="1"/>
</dbReference>
<keyword evidence="3 5" id="KW-0371">Homeobox</keyword>
<dbReference type="InterPro" id="IPR017970">
    <property type="entry name" value="Homeobox_CS"/>
</dbReference>
<evidence type="ECO:0000256" key="6">
    <source>
        <dbReference type="RuleBase" id="RU000682"/>
    </source>
</evidence>
<accession>A0A914QHQ4</accession>
<evidence type="ECO:0000256" key="3">
    <source>
        <dbReference type="ARBA" id="ARBA00023155"/>
    </source>
</evidence>
<name>A0A914QHQ4_9BILA</name>
<dbReference type="InterPro" id="IPR001356">
    <property type="entry name" value="HD"/>
</dbReference>
<dbReference type="GO" id="GO:0000981">
    <property type="term" value="F:DNA-binding transcription factor activity, RNA polymerase II-specific"/>
    <property type="evidence" value="ECO:0007669"/>
    <property type="project" value="InterPro"/>
</dbReference>
<evidence type="ECO:0000256" key="5">
    <source>
        <dbReference type="PROSITE-ProRule" id="PRU00108"/>
    </source>
</evidence>
<evidence type="ECO:0000256" key="2">
    <source>
        <dbReference type="ARBA" id="ARBA00023125"/>
    </source>
</evidence>
<dbReference type="WBParaSite" id="PDA_v2.g29077.t1">
    <property type="protein sequence ID" value="PDA_v2.g29077.t1"/>
    <property type="gene ID" value="PDA_v2.g29077"/>
</dbReference>
<dbReference type="PANTHER" id="PTHR24329">
    <property type="entry name" value="HOMEOBOX PROTEIN ARISTALESS"/>
    <property type="match status" value="1"/>
</dbReference>
<feature type="domain" description="Homeobox" evidence="7">
    <location>
        <begin position="165"/>
        <end position="225"/>
    </location>
</feature>
<dbReference type="Proteomes" id="UP000887578">
    <property type="component" value="Unplaced"/>
</dbReference>
<reference evidence="9" key="1">
    <citation type="submission" date="2022-11" db="UniProtKB">
        <authorList>
            <consortium name="WormBaseParasite"/>
        </authorList>
    </citation>
    <scope>IDENTIFICATION</scope>
</reference>
<dbReference type="InterPro" id="IPR050649">
    <property type="entry name" value="Paired_Homeobox_TFs"/>
</dbReference>
<organism evidence="8 9">
    <name type="scientific">Panagrolaimus davidi</name>
    <dbReference type="NCBI Taxonomy" id="227884"/>
    <lineage>
        <taxon>Eukaryota</taxon>
        <taxon>Metazoa</taxon>
        <taxon>Ecdysozoa</taxon>
        <taxon>Nematoda</taxon>
        <taxon>Chromadorea</taxon>
        <taxon>Rhabditida</taxon>
        <taxon>Tylenchina</taxon>
        <taxon>Panagrolaimomorpha</taxon>
        <taxon>Panagrolaimoidea</taxon>
        <taxon>Panagrolaimidae</taxon>
        <taxon>Panagrolaimus</taxon>
    </lineage>
</organism>
<dbReference type="PROSITE" id="PS00027">
    <property type="entry name" value="HOMEOBOX_1"/>
    <property type="match status" value="1"/>
</dbReference>
<dbReference type="GO" id="GO:0000977">
    <property type="term" value="F:RNA polymerase II transcription regulatory region sequence-specific DNA binding"/>
    <property type="evidence" value="ECO:0007669"/>
    <property type="project" value="TreeGrafter"/>
</dbReference>
<dbReference type="FunFam" id="1.10.10.60:FF:000291">
    <property type="entry name" value="ALX homeobox protein 1"/>
    <property type="match status" value="1"/>
</dbReference>
<proteinExistence type="predicted"/>
<sequence>MMDYSGYFSQQSPIVSVSDNNHTNAAMNSFNLGFAATAAAVTNPTGSSTTGSAYSNPNTNLYAQYNPYSHLTAAAATTRNPQTMQLTPTTAAATSSPGYRNDSLHAFFNSGLQYKIYQNSTALLPNSSTSSSHQSAANLMASLPNSSLVGALCSGASGLNPAERRKQRRIRTTFTSSQLRELERSFMESHYPDIYTREDIAMRIDLTEARVQVWFQNRRAKYRKQEKLRKIKDDPSLIQTLTPESKVHE</sequence>
<dbReference type="Pfam" id="PF00046">
    <property type="entry name" value="Homeodomain"/>
    <property type="match status" value="1"/>
</dbReference>
<keyword evidence="4 5" id="KW-0539">Nucleus</keyword>
<evidence type="ECO:0000313" key="9">
    <source>
        <dbReference type="WBParaSite" id="PDA_v2.g29077.t1"/>
    </source>
</evidence>
<keyword evidence="8" id="KW-1185">Reference proteome</keyword>
<dbReference type="GO" id="GO:0005634">
    <property type="term" value="C:nucleus"/>
    <property type="evidence" value="ECO:0007669"/>
    <property type="project" value="UniProtKB-SubCell"/>
</dbReference>
<evidence type="ECO:0000313" key="8">
    <source>
        <dbReference type="Proteomes" id="UP000887578"/>
    </source>
</evidence>
<evidence type="ECO:0000259" key="7">
    <source>
        <dbReference type="PROSITE" id="PS50071"/>
    </source>
</evidence>